<feature type="transmembrane region" description="Helical" evidence="8">
    <location>
        <begin position="408"/>
        <end position="427"/>
    </location>
</feature>
<dbReference type="PANTHER" id="PTHR33908">
    <property type="entry name" value="MANNOSYLTRANSFERASE YKCB-RELATED"/>
    <property type="match status" value="1"/>
</dbReference>
<gene>
    <name evidence="10" type="ORF">SCE1572_03150</name>
</gene>
<protein>
    <recommendedName>
        <fullName evidence="9">Glycosyltransferase RgtA/B/C/D-like domain-containing protein</fullName>
    </recommendedName>
</protein>
<dbReference type="AlphaFoldDB" id="S4XSL9"/>
<dbReference type="GO" id="GO:0005886">
    <property type="term" value="C:plasma membrane"/>
    <property type="evidence" value="ECO:0007669"/>
    <property type="project" value="UniProtKB-SubCell"/>
</dbReference>
<dbReference type="OrthoDB" id="5490910at2"/>
<reference evidence="10 11" key="1">
    <citation type="journal article" date="2013" name="Sci. Rep.">
        <title>Extraordinary expansion of a Sorangium cellulosum genome from an alkaline milieu.</title>
        <authorList>
            <person name="Han K."/>
            <person name="Li Z.F."/>
            <person name="Peng R."/>
            <person name="Zhu L.P."/>
            <person name="Zhou T."/>
            <person name="Wang L.G."/>
            <person name="Li S.G."/>
            <person name="Zhang X.B."/>
            <person name="Hu W."/>
            <person name="Wu Z.H."/>
            <person name="Qin N."/>
            <person name="Li Y.Z."/>
        </authorList>
    </citation>
    <scope>NUCLEOTIDE SEQUENCE [LARGE SCALE GENOMIC DNA]</scope>
    <source>
        <strain evidence="10 11">So0157-2</strain>
    </source>
</reference>
<evidence type="ECO:0000256" key="7">
    <source>
        <dbReference type="ARBA" id="ARBA00023136"/>
    </source>
</evidence>
<keyword evidence="4" id="KW-0808">Transferase</keyword>
<dbReference type="eggNOG" id="COG1807">
    <property type="taxonomic scope" value="Bacteria"/>
</dbReference>
<evidence type="ECO:0000256" key="8">
    <source>
        <dbReference type="SAM" id="Phobius"/>
    </source>
</evidence>
<evidence type="ECO:0000313" key="11">
    <source>
        <dbReference type="Proteomes" id="UP000014803"/>
    </source>
</evidence>
<keyword evidence="6 8" id="KW-1133">Transmembrane helix</keyword>
<comment type="subcellular location">
    <subcellularLocation>
        <location evidence="1">Cell membrane</location>
        <topology evidence="1">Multi-pass membrane protein</topology>
    </subcellularLocation>
</comment>
<dbReference type="Pfam" id="PF13231">
    <property type="entry name" value="PMT_2"/>
    <property type="match status" value="1"/>
</dbReference>
<feature type="transmembrane region" description="Helical" evidence="8">
    <location>
        <begin position="433"/>
        <end position="451"/>
    </location>
</feature>
<dbReference type="EMBL" id="CP003969">
    <property type="protein sequence ID" value="AGP33583.1"/>
    <property type="molecule type" value="Genomic_DNA"/>
</dbReference>
<evidence type="ECO:0000256" key="5">
    <source>
        <dbReference type="ARBA" id="ARBA00022692"/>
    </source>
</evidence>
<evidence type="ECO:0000256" key="1">
    <source>
        <dbReference type="ARBA" id="ARBA00004651"/>
    </source>
</evidence>
<feature type="transmembrane region" description="Helical" evidence="8">
    <location>
        <begin position="458"/>
        <end position="476"/>
    </location>
</feature>
<dbReference type="PANTHER" id="PTHR33908:SF11">
    <property type="entry name" value="MEMBRANE PROTEIN"/>
    <property type="match status" value="1"/>
</dbReference>
<proteinExistence type="predicted"/>
<dbReference type="HOGENOM" id="CLU_533057_0_0_7"/>
<evidence type="ECO:0000256" key="4">
    <source>
        <dbReference type="ARBA" id="ARBA00022679"/>
    </source>
</evidence>
<feature type="transmembrane region" description="Helical" evidence="8">
    <location>
        <begin position="381"/>
        <end position="401"/>
    </location>
</feature>
<keyword evidence="3" id="KW-0328">Glycosyltransferase</keyword>
<sequence length="526" mass="54601">MAEAARAGVEAARAGAGAARPGRAASTPPRVGGDAAGAGGDLAFSALAFVLALLPRLYVAIAWAREPVWDGHYYDFGARRIAAGLGYSDDLVVGGQAVWHPWCHYPVGYSGFLGLIYRLFGAGPHVATVANAVTGALLVVVVHRLARYATSPARARAAALLAALSPGLVLYAALVMTEPLAALGLVTAPWLLARDAARGRPVRGAILAGAALGLATLVRPQSLLCAPAFALLARGGPGGATGGARAAWRRGALAAALATATALAVVAPWTIRNCRVMDGCALVSTNGGWNLAIGAFPRATGRFETLRAGDGCPIARGQVAQDRCWMAEGLRWIKNDPARWLGLIPKKLSFTFDHESFPVGYLGEANPAAWPEGRRAAWRRVLTTSHLALLSVAGLGVVALPRPRPWRALVAQLLSLAAVLGLVAWGVVGDEHAFWPLAVAIPLLAALPLPGRPANGGVVGYLAFAVASVALTHAVFFGEDRYHMVVTPALCILAACALRRGEAAPAAGRGDDAREALTMRISRLLR</sequence>
<dbReference type="RefSeq" id="WP_020732630.1">
    <property type="nucleotide sequence ID" value="NC_021658.1"/>
</dbReference>
<dbReference type="STRING" id="1254432.SCE1572_03150"/>
<dbReference type="GO" id="GO:0009103">
    <property type="term" value="P:lipopolysaccharide biosynthetic process"/>
    <property type="evidence" value="ECO:0007669"/>
    <property type="project" value="UniProtKB-ARBA"/>
</dbReference>
<evidence type="ECO:0000259" key="9">
    <source>
        <dbReference type="Pfam" id="PF13231"/>
    </source>
</evidence>
<dbReference type="InterPro" id="IPR050297">
    <property type="entry name" value="LipidA_mod_glycosyltrf_83"/>
</dbReference>
<feature type="transmembrane region" description="Helical" evidence="8">
    <location>
        <begin position="42"/>
        <end position="64"/>
    </location>
</feature>
<evidence type="ECO:0000313" key="10">
    <source>
        <dbReference type="EMBL" id="AGP33583.1"/>
    </source>
</evidence>
<evidence type="ECO:0000256" key="6">
    <source>
        <dbReference type="ARBA" id="ARBA00022989"/>
    </source>
</evidence>
<evidence type="ECO:0000256" key="3">
    <source>
        <dbReference type="ARBA" id="ARBA00022676"/>
    </source>
</evidence>
<feature type="transmembrane region" description="Helical" evidence="8">
    <location>
        <begin position="158"/>
        <end position="186"/>
    </location>
</feature>
<name>S4XSL9_SORCE</name>
<dbReference type="KEGG" id="scu:SCE1572_03150"/>
<dbReference type="PATRIC" id="fig|1254432.3.peg.685"/>
<accession>S4XSL9</accession>
<feature type="transmembrane region" description="Helical" evidence="8">
    <location>
        <begin position="125"/>
        <end position="146"/>
    </location>
</feature>
<dbReference type="Proteomes" id="UP000014803">
    <property type="component" value="Chromosome"/>
</dbReference>
<dbReference type="InterPro" id="IPR038731">
    <property type="entry name" value="RgtA/B/C-like"/>
</dbReference>
<keyword evidence="7 8" id="KW-0472">Membrane</keyword>
<dbReference type="GO" id="GO:0016763">
    <property type="term" value="F:pentosyltransferase activity"/>
    <property type="evidence" value="ECO:0007669"/>
    <property type="project" value="TreeGrafter"/>
</dbReference>
<feature type="domain" description="Glycosyltransferase RgtA/B/C/D-like" evidence="9">
    <location>
        <begin position="109"/>
        <end position="269"/>
    </location>
</feature>
<evidence type="ECO:0000256" key="2">
    <source>
        <dbReference type="ARBA" id="ARBA00022475"/>
    </source>
</evidence>
<keyword evidence="2" id="KW-1003">Cell membrane</keyword>
<feature type="transmembrane region" description="Helical" evidence="8">
    <location>
        <begin position="252"/>
        <end position="271"/>
    </location>
</feature>
<organism evidence="10 11">
    <name type="scientific">Sorangium cellulosum So0157-2</name>
    <dbReference type="NCBI Taxonomy" id="1254432"/>
    <lineage>
        <taxon>Bacteria</taxon>
        <taxon>Pseudomonadati</taxon>
        <taxon>Myxococcota</taxon>
        <taxon>Polyangia</taxon>
        <taxon>Polyangiales</taxon>
        <taxon>Polyangiaceae</taxon>
        <taxon>Sorangium</taxon>
    </lineage>
</organism>
<keyword evidence="5 8" id="KW-0812">Transmembrane</keyword>